<dbReference type="Proteomes" id="UP000079169">
    <property type="component" value="Unplaced"/>
</dbReference>
<protein>
    <submittedName>
        <fullName evidence="2">Neurofibromin-like</fullName>
    </submittedName>
</protein>
<keyword evidence="1" id="KW-1185">Reference proteome</keyword>
<organism evidence="1 2">
    <name type="scientific">Diaphorina citri</name>
    <name type="common">Asian citrus psyllid</name>
    <dbReference type="NCBI Taxonomy" id="121845"/>
    <lineage>
        <taxon>Eukaryota</taxon>
        <taxon>Metazoa</taxon>
        <taxon>Ecdysozoa</taxon>
        <taxon>Arthropoda</taxon>
        <taxon>Hexapoda</taxon>
        <taxon>Insecta</taxon>
        <taxon>Pterygota</taxon>
        <taxon>Neoptera</taxon>
        <taxon>Paraneoptera</taxon>
        <taxon>Hemiptera</taxon>
        <taxon>Sternorrhyncha</taxon>
        <taxon>Psylloidea</taxon>
        <taxon>Psyllidae</taxon>
        <taxon>Diaphorininae</taxon>
        <taxon>Diaphorina</taxon>
    </lineage>
</organism>
<dbReference type="STRING" id="121845.A0A1S3DQX7"/>
<name>A0A1S3DQX7_DIACI</name>
<sequence>MEALLILHHPDKIRMWNPEAPINTFWDVNSQVLFAISQKLIQHQIENYTDILKWLRQILICKNQFLTNHKDYANVGCHLPICKQAHMKLE</sequence>
<gene>
    <name evidence="2" type="primary">LOC103523124</name>
</gene>
<dbReference type="PaxDb" id="121845-A0A1S3DQX7"/>
<dbReference type="KEGG" id="dci:103523124"/>
<accession>A0A1S3DQX7</accession>
<proteinExistence type="predicted"/>
<feature type="non-terminal residue" evidence="2">
    <location>
        <position position="90"/>
    </location>
</feature>
<dbReference type="GeneID" id="103523124"/>
<evidence type="ECO:0000313" key="1">
    <source>
        <dbReference type="Proteomes" id="UP000079169"/>
    </source>
</evidence>
<reference evidence="2" key="1">
    <citation type="submission" date="2025-08" db="UniProtKB">
        <authorList>
            <consortium name="RefSeq"/>
        </authorList>
    </citation>
    <scope>IDENTIFICATION</scope>
</reference>
<dbReference type="RefSeq" id="XP_008486415.1">
    <property type="nucleotide sequence ID" value="XM_008488193.3"/>
</dbReference>
<dbReference type="AlphaFoldDB" id="A0A1S3DQX7"/>
<evidence type="ECO:0000313" key="2">
    <source>
        <dbReference type="RefSeq" id="XP_008486415.1"/>
    </source>
</evidence>